<dbReference type="OMA" id="IMEMISA"/>
<dbReference type="eggNOG" id="KOG2082">
    <property type="taxonomic scope" value="Eukaryota"/>
</dbReference>
<reference evidence="9 10" key="1">
    <citation type="journal article" date="2011" name="Proc. Natl. Acad. Sci. U.S.A.">
        <title>Niche of harmful alga Aureococcus anophagefferens revealed through ecogenomics.</title>
        <authorList>
            <person name="Gobler C.J."/>
            <person name="Berry D.L."/>
            <person name="Dyhrman S.T."/>
            <person name="Wilhelm S.W."/>
            <person name="Salamov A."/>
            <person name="Lobanov A.V."/>
            <person name="Zhang Y."/>
            <person name="Collier J.L."/>
            <person name="Wurch L.L."/>
            <person name="Kustka A.B."/>
            <person name="Dill B.D."/>
            <person name="Shah M."/>
            <person name="VerBerkmoes N.C."/>
            <person name="Kuo A."/>
            <person name="Terry A."/>
            <person name="Pangilinan J."/>
            <person name="Lindquist E.A."/>
            <person name="Lucas S."/>
            <person name="Paulsen I.T."/>
            <person name="Hattenrath-Lehmann T.K."/>
            <person name="Talmage S.C."/>
            <person name="Walker E.A."/>
            <person name="Koch F."/>
            <person name="Burson A.M."/>
            <person name="Marcoval M.A."/>
            <person name="Tang Y.Z."/>
            <person name="Lecleir G.R."/>
            <person name="Coyne K.J."/>
            <person name="Berg G.M."/>
            <person name="Bertrand E.M."/>
            <person name="Saito M.A."/>
            <person name="Gladyshev V.N."/>
            <person name="Grigoriev I.V."/>
        </authorList>
    </citation>
    <scope>NUCLEOTIDE SEQUENCE [LARGE SCALE GENOMIC DNA]</scope>
    <source>
        <strain evidence="10">CCMP 1984</strain>
    </source>
</reference>
<dbReference type="PIRSF" id="PIRSF006060">
    <property type="entry name" value="AA_transporter"/>
    <property type="match status" value="1"/>
</dbReference>
<evidence type="ECO:0000256" key="6">
    <source>
        <dbReference type="ARBA" id="ARBA00023136"/>
    </source>
</evidence>
<dbReference type="Proteomes" id="UP000002729">
    <property type="component" value="Unassembled WGS sequence"/>
</dbReference>
<comment type="subcellular location">
    <subcellularLocation>
        <location evidence="1">Membrane</location>
        <topology evidence="1">Multi-pass membrane protein</topology>
    </subcellularLocation>
</comment>
<evidence type="ECO:0000256" key="2">
    <source>
        <dbReference type="ARBA" id="ARBA00010593"/>
    </source>
</evidence>
<dbReference type="InterPro" id="IPR004842">
    <property type="entry name" value="SLC12A_fam"/>
</dbReference>
<feature type="transmembrane region" description="Helical" evidence="7">
    <location>
        <begin position="286"/>
        <end position="306"/>
    </location>
</feature>
<feature type="transmembrane region" description="Helical" evidence="7">
    <location>
        <begin position="382"/>
        <end position="400"/>
    </location>
</feature>
<proteinExistence type="inferred from homology"/>
<evidence type="ECO:0000259" key="8">
    <source>
        <dbReference type="Pfam" id="PF00324"/>
    </source>
</evidence>
<dbReference type="PANTHER" id="PTHR11827">
    <property type="entry name" value="SOLUTE CARRIER FAMILY 12, CATION COTRANSPORTERS"/>
    <property type="match status" value="1"/>
</dbReference>
<feature type="non-terminal residue" evidence="9">
    <location>
        <position position="492"/>
    </location>
</feature>
<dbReference type="FunFam" id="1.20.1740.10:FF:000013">
    <property type="entry name" value="Solute carrier family 12 member"/>
    <property type="match status" value="1"/>
</dbReference>
<dbReference type="GO" id="GO:1990573">
    <property type="term" value="P:potassium ion import across plasma membrane"/>
    <property type="evidence" value="ECO:0007669"/>
    <property type="project" value="TreeGrafter"/>
</dbReference>
<feature type="transmembrane region" description="Helical" evidence="7">
    <location>
        <begin position="88"/>
        <end position="112"/>
    </location>
</feature>
<dbReference type="OrthoDB" id="2020542at2759"/>
<evidence type="ECO:0000313" key="10">
    <source>
        <dbReference type="Proteomes" id="UP000002729"/>
    </source>
</evidence>
<evidence type="ECO:0000256" key="3">
    <source>
        <dbReference type="ARBA" id="ARBA00022448"/>
    </source>
</evidence>
<dbReference type="Gene3D" id="1.20.1740.10">
    <property type="entry name" value="Amino acid/polyamine transporter I"/>
    <property type="match status" value="1"/>
</dbReference>
<accession>F0XZV2</accession>
<evidence type="ECO:0000313" key="9">
    <source>
        <dbReference type="EMBL" id="EGB11549.1"/>
    </source>
</evidence>
<dbReference type="GO" id="GO:0006884">
    <property type="term" value="P:cell volume homeostasis"/>
    <property type="evidence" value="ECO:0007669"/>
    <property type="project" value="TreeGrafter"/>
</dbReference>
<keyword evidence="10" id="KW-1185">Reference proteome</keyword>
<feature type="transmembrane region" description="Helical" evidence="7">
    <location>
        <begin position="406"/>
        <end position="427"/>
    </location>
</feature>
<dbReference type="AlphaFoldDB" id="F0XZV2"/>
<dbReference type="GO" id="GO:0015379">
    <property type="term" value="F:potassium:chloride symporter activity"/>
    <property type="evidence" value="ECO:0007669"/>
    <property type="project" value="TreeGrafter"/>
</dbReference>
<dbReference type="EMBL" id="GL833122">
    <property type="protein sequence ID" value="EGB11549.1"/>
    <property type="molecule type" value="Genomic_DNA"/>
</dbReference>
<keyword evidence="4 7" id="KW-0812">Transmembrane</keyword>
<keyword evidence="5 7" id="KW-1133">Transmembrane helix</keyword>
<dbReference type="RefSeq" id="XP_009033907.1">
    <property type="nucleotide sequence ID" value="XM_009035659.1"/>
</dbReference>
<dbReference type="GO" id="GO:0016020">
    <property type="term" value="C:membrane"/>
    <property type="evidence" value="ECO:0007669"/>
    <property type="project" value="UniProtKB-SubCell"/>
</dbReference>
<dbReference type="PANTHER" id="PTHR11827:SF72">
    <property type="entry name" value="GH08340P"/>
    <property type="match status" value="1"/>
</dbReference>
<dbReference type="InterPro" id="IPR004841">
    <property type="entry name" value="AA-permease/SLC12A_dom"/>
</dbReference>
<feature type="transmembrane region" description="Helical" evidence="7">
    <location>
        <begin position="57"/>
        <end position="76"/>
    </location>
</feature>
<dbReference type="Pfam" id="PF00324">
    <property type="entry name" value="AA_permease"/>
    <property type="match status" value="1"/>
</dbReference>
<feature type="transmembrane region" description="Helical" evidence="7">
    <location>
        <begin position="124"/>
        <end position="146"/>
    </location>
</feature>
<feature type="transmembrane region" description="Helical" evidence="7">
    <location>
        <begin position="447"/>
        <end position="475"/>
    </location>
</feature>
<feature type="transmembrane region" description="Helical" evidence="7">
    <location>
        <begin position="190"/>
        <end position="213"/>
    </location>
</feature>
<protein>
    <recommendedName>
        <fullName evidence="8">Amino acid permease/ SLC12A domain-containing protein</fullName>
    </recommendedName>
</protein>
<name>F0XZV2_AURAN</name>
<gene>
    <name evidence="9" type="ORF">AURANDRAFT_52539</name>
</gene>
<feature type="transmembrane region" description="Helical" evidence="7">
    <location>
        <begin position="166"/>
        <end position="183"/>
    </location>
</feature>
<dbReference type="GO" id="GO:0055064">
    <property type="term" value="P:chloride ion homeostasis"/>
    <property type="evidence" value="ECO:0007669"/>
    <property type="project" value="TreeGrafter"/>
</dbReference>
<evidence type="ECO:0000256" key="4">
    <source>
        <dbReference type="ARBA" id="ARBA00022692"/>
    </source>
</evidence>
<keyword evidence="3" id="KW-0813">Transport</keyword>
<organism evidence="10">
    <name type="scientific">Aureococcus anophagefferens</name>
    <name type="common">Harmful bloom alga</name>
    <dbReference type="NCBI Taxonomy" id="44056"/>
    <lineage>
        <taxon>Eukaryota</taxon>
        <taxon>Sar</taxon>
        <taxon>Stramenopiles</taxon>
        <taxon>Ochrophyta</taxon>
        <taxon>Pelagophyceae</taxon>
        <taxon>Pelagomonadales</taxon>
        <taxon>Pelagomonadaceae</taxon>
        <taxon>Aureococcus</taxon>
    </lineage>
</organism>
<dbReference type="GeneID" id="20222210"/>
<sequence>MGGGDDAEGGALVAKAAVESHIAAVVREESTRLHPAPASPASPDAGAKKKLGTIKGVFVPTMQNILGVILFLRVPFIVGQAGILEGLAIVWLSCATTLLTSISMSAIATNGVPRGGGCYTMIKNALGAQFGGVTGTLLFLSNTFGVAMRARGDCFPAVFEGVNDRLLGVAVLASLSLIVFVGVEYIARFAVVFLAGVVLSVLSIWAGVVTAAAGQDKPNQGVVGFSGARVRSNFGSRYTRALGISWDLCWDFKQCLALFFPAVTDPLAGSNLSGDLADPQGSIPPGTLAAVVATIAIFTVQVVLVAGGSCRRRALVDDPFIVSSIAWPSDKLVCVGVLLSTLGAGLQSLAGAPRLLAAIGRDGLIPPLARFAPASPDAEPRLALALCACLSCCCVMLGSLDAVAPFITLWFLTCYAIINLACAYLGYERIPSFRPTYRRYDWRLSLLGVAVCGFMMFFIAPLFALGALAVAAALYKYIETQPGAGAGDVGDD</sequence>
<evidence type="ECO:0000256" key="5">
    <source>
        <dbReference type="ARBA" id="ARBA00022989"/>
    </source>
</evidence>
<dbReference type="InParanoid" id="F0XZV2"/>
<comment type="similarity">
    <text evidence="2">Belongs to the SLC12A transporter family.</text>
</comment>
<dbReference type="KEGG" id="aaf:AURANDRAFT_52539"/>
<evidence type="ECO:0000256" key="7">
    <source>
        <dbReference type="SAM" id="Phobius"/>
    </source>
</evidence>
<keyword evidence="6 7" id="KW-0472">Membrane</keyword>
<evidence type="ECO:0000256" key="1">
    <source>
        <dbReference type="ARBA" id="ARBA00004141"/>
    </source>
</evidence>
<dbReference type="GO" id="GO:0055075">
    <property type="term" value="P:potassium ion homeostasis"/>
    <property type="evidence" value="ECO:0007669"/>
    <property type="project" value="TreeGrafter"/>
</dbReference>
<feature type="domain" description="Amino acid permease/ SLC12A" evidence="8">
    <location>
        <begin position="56"/>
        <end position="479"/>
    </location>
</feature>